<dbReference type="AlphaFoldDB" id="A0A8T3E1F2"/>
<evidence type="ECO:0000256" key="3">
    <source>
        <dbReference type="SAM" id="Phobius"/>
    </source>
</evidence>
<protein>
    <recommendedName>
        <fullName evidence="6">Glutathione hydrolase 6</fullName>
    </recommendedName>
</protein>
<dbReference type="InterPro" id="IPR029055">
    <property type="entry name" value="Ntn_hydrolases_N"/>
</dbReference>
<gene>
    <name evidence="4" type="ORF">AGOR_G00049410</name>
</gene>
<feature type="compositionally biased region" description="Polar residues" evidence="2">
    <location>
        <begin position="87"/>
        <end position="101"/>
    </location>
</feature>
<dbReference type="Gene3D" id="3.60.20.40">
    <property type="match status" value="1"/>
</dbReference>
<keyword evidence="5" id="KW-1185">Reference proteome</keyword>
<evidence type="ECO:0000313" key="5">
    <source>
        <dbReference type="Proteomes" id="UP000829720"/>
    </source>
</evidence>
<name>A0A8T3E1F2_9TELE</name>
<organism evidence="4 5">
    <name type="scientific">Albula goreensis</name>
    <dbReference type="NCBI Taxonomy" id="1534307"/>
    <lineage>
        <taxon>Eukaryota</taxon>
        <taxon>Metazoa</taxon>
        <taxon>Chordata</taxon>
        <taxon>Craniata</taxon>
        <taxon>Vertebrata</taxon>
        <taxon>Euteleostomi</taxon>
        <taxon>Actinopterygii</taxon>
        <taxon>Neopterygii</taxon>
        <taxon>Teleostei</taxon>
        <taxon>Albuliformes</taxon>
        <taxon>Albulidae</taxon>
        <taxon>Albula</taxon>
    </lineage>
</organism>
<dbReference type="EMBL" id="JAERUA010000004">
    <property type="protein sequence ID" value="KAI1900385.1"/>
    <property type="molecule type" value="Genomic_DNA"/>
</dbReference>
<keyword evidence="3" id="KW-0472">Membrane</keyword>
<reference evidence="4" key="1">
    <citation type="submission" date="2021-01" db="EMBL/GenBank/DDBJ databases">
        <authorList>
            <person name="Zahm M."/>
            <person name="Roques C."/>
            <person name="Cabau C."/>
            <person name="Klopp C."/>
            <person name="Donnadieu C."/>
            <person name="Jouanno E."/>
            <person name="Lampietro C."/>
            <person name="Louis A."/>
            <person name="Herpin A."/>
            <person name="Echchiki A."/>
            <person name="Berthelot C."/>
            <person name="Parey E."/>
            <person name="Roest-Crollius H."/>
            <person name="Braasch I."/>
            <person name="Postlethwait J."/>
            <person name="Bobe J."/>
            <person name="Montfort J."/>
            <person name="Bouchez O."/>
            <person name="Begum T."/>
            <person name="Mejri S."/>
            <person name="Adams A."/>
            <person name="Chen W.-J."/>
            <person name="Guiguen Y."/>
        </authorList>
    </citation>
    <scope>NUCLEOTIDE SEQUENCE</scope>
    <source>
        <tissue evidence="4">Blood</tissue>
    </source>
</reference>
<keyword evidence="3" id="KW-1133">Transmembrane helix</keyword>
<dbReference type="InterPro" id="IPR052688">
    <property type="entry name" value="Gamma-glutamyltransfase"/>
</dbReference>
<comment type="caution">
    <text evidence="4">The sequence shown here is derived from an EMBL/GenBank/DDBJ whole genome shotgun (WGS) entry which is preliminary data.</text>
</comment>
<evidence type="ECO:0000313" key="4">
    <source>
        <dbReference type="EMBL" id="KAI1900385.1"/>
    </source>
</evidence>
<feature type="transmembrane region" description="Helical" evidence="3">
    <location>
        <begin position="57"/>
        <end position="75"/>
    </location>
</feature>
<accession>A0A8T3E1F2</accession>
<dbReference type="Proteomes" id="UP000829720">
    <property type="component" value="Unassembled WGS sequence"/>
</dbReference>
<dbReference type="Pfam" id="PF01019">
    <property type="entry name" value="G_glu_transpept"/>
    <property type="match status" value="1"/>
</dbReference>
<evidence type="ECO:0000256" key="1">
    <source>
        <dbReference type="ARBA" id="ARBA00009381"/>
    </source>
</evidence>
<dbReference type="GO" id="GO:0070062">
    <property type="term" value="C:extracellular exosome"/>
    <property type="evidence" value="ECO:0007669"/>
    <property type="project" value="TreeGrafter"/>
</dbReference>
<comment type="similarity">
    <text evidence="1">Belongs to the gamma-glutamyltransferase family.</text>
</comment>
<feature type="region of interest" description="Disordered" evidence="2">
    <location>
        <begin position="87"/>
        <end position="134"/>
    </location>
</feature>
<feature type="compositionally biased region" description="Acidic residues" evidence="2">
    <location>
        <begin position="17"/>
        <end position="33"/>
    </location>
</feature>
<evidence type="ECO:0000256" key="2">
    <source>
        <dbReference type="SAM" id="MobiDB-lite"/>
    </source>
</evidence>
<dbReference type="InterPro" id="IPR043137">
    <property type="entry name" value="GGT_ssub_C"/>
</dbReference>
<proteinExistence type="inferred from homology"/>
<feature type="compositionally biased region" description="Basic residues" evidence="2">
    <location>
        <begin position="124"/>
        <end position="134"/>
    </location>
</feature>
<evidence type="ECO:0008006" key="6">
    <source>
        <dbReference type="Google" id="ProtNLM"/>
    </source>
</evidence>
<feature type="compositionally biased region" description="Basic and acidic residues" evidence="2">
    <location>
        <begin position="102"/>
        <end position="114"/>
    </location>
</feature>
<dbReference type="OrthoDB" id="1081007at2759"/>
<dbReference type="PRINTS" id="PR01210">
    <property type="entry name" value="GGTRANSPTASE"/>
</dbReference>
<keyword evidence="3" id="KW-0812">Transmembrane</keyword>
<feature type="region of interest" description="Disordered" evidence="2">
    <location>
        <begin position="1"/>
        <end position="33"/>
    </location>
</feature>
<dbReference type="PANTHER" id="PTHR47278:SF1">
    <property type="entry name" value="GLUTATHIONE HYDROLASE 6"/>
    <property type="match status" value="1"/>
</dbReference>
<dbReference type="SUPFAM" id="SSF56235">
    <property type="entry name" value="N-terminal nucleophile aminohydrolases (Ntn hydrolases)"/>
    <property type="match status" value="1"/>
</dbReference>
<sequence>MSINSVRYEKLRSTESDNYDEQESDRETPEDEEEVTVFIYQSSTHQHKVRQRWRDTIVRLTVALVLLALALSFVICEWRGCLSQENTPGDLSVTAGHSGTGKNEEGHGHHHHDEDDSEEDQHHHGNSGHHEHRHPNLYHHGVVITDSGMCSGIGREILEDGGNFVDAGLASLLCLGVVHPHAAGLGGVFSAILYNATSKTYKAIQSTCSGSSSASYGIPATLQGIKQLHSLFGNYKWEKLFSGAVKLAKDGFLMDEVLARALIRNQARVVQSNLCDLFCDGKDNVKVLGSRVANQNLAELLHHVSLNSSHIPENLAVKLAQDLAPSERQGFVEKVQQCRAEINDPLIMEKEEYTLLAAISLPSSWIISNVLERASKQNLPLWSNVDLNHSDSTYISLLTSAKLIYNHSVALENISLADLFALNPVGSHIGVLDNLGNVLIISTSLNTPFGAKQLLPSTGVILSDFDLHPADKLLLWSCPLIVKVKEDDDDNDDEEVLAIGVTGGLSAPFIAAQMIGKRVHAGKSAPDAMASPIVHLESGSPGSLLGCVSEVSHGSDMYQMLLEGEEHFRGTDRCSDDTMVSILQLHAGHVGAYGAPVAKAHTSGY</sequence>
<dbReference type="PANTHER" id="PTHR47278">
    <property type="entry name" value="GLUTATHIONE HYDROLASE 6"/>
    <property type="match status" value="1"/>
</dbReference>